<proteinExistence type="predicted"/>
<protein>
    <submittedName>
        <fullName evidence="1">Uncharacterized protein</fullName>
    </submittedName>
</protein>
<dbReference type="OrthoDB" id="3257613at2759"/>
<dbReference type="PANTHER" id="PTHR33104">
    <property type="entry name" value="SI:DKEY-29D5.2"/>
    <property type="match status" value="1"/>
</dbReference>
<evidence type="ECO:0000313" key="2">
    <source>
        <dbReference type="Proteomes" id="UP000027195"/>
    </source>
</evidence>
<dbReference type="EMBL" id="KL198091">
    <property type="protein sequence ID" value="KDQ08420.1"/>
    <property type="molecule type" value="Genomic_DNA"/>
</dbReference>
<keyword evidence="2" id="KW-1185">Reference proteome</keyword>
<dbReference type="PANTHER" id="PTHR33104:SF2">
    <property type="entry name" value="CXC3 LIKE CYSTEINE CLUSTER DOMAIN-CONTAINING PROTEIN"/>
    <property type="match status" value="1"/>
</dbReference>
<dbReference type="InParanoid" id="A0A067M154"/>
<feature type="non-terminal residue" evidence="1">
    <location>
        <position position="1"/>
    </location>
</feature>
<dbReference type="Pfam" id="PF18758">
    <property type="entry name" value="KDZ"/>
    <property type="match status" value="1"/>
</dbReference>
<name>A0A067M154_BOTB1</name>
<dbReference type="HOGENOM" id="CLU_003703_5_0_1"/>
<reference evidence="2" key="1">
    <citation type="journal article" date="2014" name="Proc. Natl. Acad. Sci. U.S.A.">
        <title>Extensive sampling of basidiomycete genomes demonstrates inadequacy of the white-rot/brown-rot paradigm for wood decay fungi.</title>
        <authorList>
            <person name="Riley R."/>
            <person name="Salamov A.A."/>
            <person name="Brown D.W."/>
            <person name="Nagy L.G."/>
            <person name="Floudas D."/>
            <person name="Held B.W."/>
            <person name="Levasseur A."/>
            <person name="Lombard V."/>
            <person name="Morin E."/>
            <person name="Otillar R."/>
            <person name="Lindquist E.A."/>
            <person name="Sun H."/>
            <person name="LaButti K.M."/>
            <person name="Schmutz J."/>
            <person name="Jabbour D."/>
            <person name="Luo H."/>
            <person name="Baker S.E."/>
            <person name="Pisabarro A.G."/>
            <person name="Walton J.D."/>
            <person name="Blanchette R.A."/>
            <person name="Henrissat B."/>
            <person name="Martin F."/>
            <person name="Cullen D."/>
            <person name="Hibbett D.S."/>
            <person name="Grigoriev I.V."/>
        </authorList>
    </citation>
    <scope>NUCLEOTIDE SEQUENCE [LARGE SCALE GENOMIC DNA]</scope>
    <source>
        <strain evidence="2">FD-172 SS1</strain>
    </source>
</reference>
<dbReference type="AlphaFoldDB" id="A0A067M154"/>
<evidence type="ECO:0000313" key="1">
    <source>
        <dbReference type="EMBL" id="KDQ08420.1"/>
    </source>
</evidence>
<dbReference type="Proteomes" id="UP000027195">
    <property type="component" value="Unassembled WGS sequence"/>
</dbReference>
<dbReference type="InterPro" id="IPR040521">
    <property type="entry name" value="KDZ"/>
</dbReference>
<sequence>LYLSMDANFRAQQKDKTNDPADFHLHSGGTYFREDSAFREYLAAVGDEHEASTCSRFKALNVLRAGRYKNTLVSGILSVMCACHLFFRPNGTVDLQKGERYTHADYALAGALAGTEDVPRLVLTYDVNCQYCRRFSVRFAERFPHISPDHLDCIEFLIPKMHLLAHREDCQYLYSLNFNPATGRTDGEGIERAWGELNDASTSTREMNTGHRHEVLEDHMDEMNFKKLIKLRKHCYHITLHRS</sequence>
<accession>A0A067M154</accession>
<organism evidence="1 2">
    <name type="scientific">Botryobasidium botryosum (strain FD-172 SS1)</name>
    <dbReference type="NCBI Taxonomy" id="930990"/>
    <lineage>
        <taxon>Eukaryota</taxon>
        <taxon>Fungi</taxon>
        <taxon>Dikarya</taxon>
        <taxon>Basidiomycota</taxon>
        <taxon>Agaricomycotina</taxon>
        <taxon>Agaricomycetes</taxon>
        <taxon>Cantharellales</taxon>
        <taxon>Botryobasidiaceae</taxon>
        <taxon>Botryobasidium</taxon>
    </lineage>
</organism>
<gene>
    <name evidence="1" type="ORF">BOTBODRAFT_118725</name>
</gene>